<evidence type="ECO:0000313" key="4">
    <source>
        <dbReference type="Proteomes" id="UP000286561"/>
    </source>
</evidence>
<dbReference type="EMBL" id="QRQO01000002">
    <property type="protein sequence ID" value="RHN17791.1"/>
    <property type="molecule type" value="Genomic_DNA"/>
</dbReference>
<accession>A0A413Q221</accession>
<protein>
    <submittedName>
        <fullName evidence="1">Uncharacterized protein</fullName>
    </submittedName>
</protein>
<evidence type="ECO:0000313" key="1">
    <source>
        <dbReference type="EMBL" id="RGZ86910.1"/>
    </source>
</evidence>
<dbReference type="EMBL" id="QSEP01000001">
    <property type="protein sequence ID" value="RGZ86910.1"/>
    <property type="molecule type" value="Genomic_DNA"/>
</dbReference>
<reference evidence="3 4" key="1">
    <citation type="submission" date="2018-08" db="EMBL/GenBank/DDBJ databases">
        <title>A genome reference for cultivated species of the human gut microbiota.</title>
        <authorList>
            <person name="Zou Y."/>
            <person name="Xue W."/>
            <person name="Luo G."/>
        </authorList>
    </citation>
    <scope>NUCLEOTIDE SEQUENCE [LARGE SCALE GENOMIC DNA]</scope>
    <source>
        <strain evidence="2 3">AF31-17AC</strain>
        <strain evidence="1 4">AM48-23BH</strain>
    </source>
</reference>
<evidence type="ECO:0000313" key="3">
    <source>
        <dbReference type="Proteomes" id="UP000283700"/>
    </source>
</evidence>
<comment type="caution">
    <text evidence="1">The sequence shown here is derived from an EMBL/GenBank/DDBJ whole genome shotgun (WGS) entry which is preliminary data.</text>
</comment>
<sequence>MLRFTELLTLAYRTRVKSLLKGTFLYIVLLWDLPLYGEKIIKGLGKNRGMRERHVICWFFAFRMLLRRSMYKNSYKI</sequence>
<name>A0A413Q221_9FIRM</name>
<gene>
    <name evidence="1" type="ORF">DW972_00460</name>
    <name evidence="2" type="ORF">DWZ29_01250</name>
</gene>
<dbReference type="Proteomes" id="UP000286561">
    <property type="component" value="Unassembled WGS sequence"/>
</dbReference>
<dbReference type="AlphaFoldDB" id="A0A413Q221"/>
<organism evidence="1 4">
    <name type="scientific">Anaerobutyricum hallii</name>
    <dbReference type="NCBI Taxonomy" id="39488"/>
    <lineage>
        <taxon>Bacteria</taxon>
        <taxon>Bacillati</taxon>
        <taxon>Bacillota</taxon>
        <taxon>Clostridia</taxon>
        <taxon>Lachnospirales</taxon>
        <taxon>Lachnospiraceae</taxon>
        <taxon>Anaerobutyricum</taxon>
    </lineage>
</organism>
<dbReference type="Proteomes" id="UP000283700">
    <property type="component" value="Unassembled WGS sequence"/>
</dbReference>
<proteinExistence type="predicted"/>
<evidence type="ECO:0000313" key="2">
    <source>
        <dbReference type="EMBL" id="RHN17791.1"/>
    </source>
</evidence>